<comment type="similarity">
    <text evidence="2">Belongs to the peptidase M1 family.</text>
</comment>
<evidence type="ECO:0000256" key="3">
    <source>
        <dbReference type="ARBA" id="ARBA00022438"/>
    </source>
</evidence>
<dbReference type="SUPFAM" id="SSF63737">
    <property type="entry name" value="Leukotriene A4 hydrolase N-terminal domain"/>
    <property type="match status" value="1"/>
</dbReference>
<dbReference type="GO" id="GO:0042277">
    <property type="term" value="F:peptide binding"/>
    <property type="evidence" value="ECO:0007669"/>
    <property type="project" value="TreeGrafter"/>
</dbReference>
<evidence type="ECO:0000259" key="9">
    <source>
        <dbReference type="Pfam" id="PF01433"/>
    </source>
</evidence>
<keyword evidence="4" id="KW-0645">Protease</keyword>
<evidence type="ECO:0000313" key="11">
    <source>
        <dbReference type="EMBL" id="SVA00866.1"/>
    </source>
</evidence>
<name>A0A381SA06_9ZZZZ</name>
<dbReference type="InterPro" id="IPR045357">
    <property type="entry name" value="Aminopeptidase_N-like_N"/>
</dbReference>
<dbReference type="InterPro" id="IPR001930">
    <property type="entry name" value="Peptidase_M1"/>
</dbReference>
<dbReference type="GO" id="GO:0005737">
    <property type="term" value="C:cytoplasm"/>
    <property type="evidence" value="ECO:0007669"/>
    <property type="project" value="TreeGrafter"/>
</dbReference>
<dbReference type="GO" id="GO:0008270">
    <property type="term" value="F:zinc ion binding"/>
    <property type="evidence" value="ECO:0007669"/>
    <property type="project" value="InterPro"/>
</dbReference>
<dbReference type="GO" id="GO:0016020">
    <property type="term" value="C:membrane"/>
    <property type="evidence" value="ECO:0007669"/>
    <property type="project" value="TreeGrafter"/>
</dbReference>
<evidence type="ECO:0000256" key="4">
    <source>
        <dbReference type="ARBA" id="ARBA00022670"/>
    </source>
</evidence>
<dbReference type="GO" id="GO:0005615">
    <property type="term" value="C:extracellular space"/>
    <property type="evidence" value="ECO:0007669"/>
    <property type="project" value="TreeGrafter"/>
</dbReference>
<evidence type="ECO:0000259" key="10">
    <source>
        <dbReference type="Pfam" id="PF17900"/>
    </source>
</evidence>
<dbReference type="InterPro" id="IPR027268">
    <property type="entry name" value="Peptidase_M4/M1_CTD_sf"/>
</dbReference>
<dbReference type="InterPro" id="IPR050344">
    <property type="entry name" value="Peptidase_M1_aminopeptidases"/>
</dbReference>
<evidence type="ECO:0000256" key="7">
    <source>
        <dbReference type="ARBA" id="ARBA00022833"/>
    </source>
</evidence>
<proteinExistence type="inferred from homology"/>
<dbReference type="PANTHER" id="PTHR11533">
    <property type="entry name" value="PROTEASE M1 ZINC METALLOPROTEASE"/>
    <property type="match status" value="1"/>
</dbReference>
<dbReference type="GO" id="GO:0070006">
    <property type="term" value="F:metalloaminopeptidase activity"/>
    <property type="evidence" value="ECO:0007669"/>
    <property type="project" value="TreeGrafter"/>
</dbReference>
<dbReference type="Gene3D" id="1.10.390.10">
    <property type="entry name" value="Neutral Protease Domain 2"/>
    <property type="match status" value="1"/>
</dbReference>
<sequence>MTDGVESFELDLVGRNDAPEAGMIVNAVGEIVDELGSRKPLTITGSVPEEGTELEFTHAADRLRIILAEPSSRGQVRRFRVQYHGTPDRGLVIGENMHGDRTFFSDNWPNWARNWLPTIDHPYEKATAEMVVTAPIHYRVISNGLLVEETNLAAEELAKAQSTASMPGQDFRLTHWKQSVPIASWLFALGAARFAVDYYGEFDKKSLQTWVYIQDREKGFYDFAVPTKQAMKFFSDTIGPYAYEKLANVQSNSVGGGMEAATAIFYGDNSVTGERTVRWRNVIIHEIAHQWWGNAVTEADWDDVWLSEGFATYFTLLYREYAYGRDDFLEGLTADKQRIINFYAERPDYTIVHDNLDPIGRDTVTTGMMYQKGSWFLHMLRGMIGEDRFWSGIRAYYRLYYNSNATTDDFREVMENTYEPAIDLTDFFRQWLNQGGFPNLRSNWEWDGATNELVIRLEQIDDDGYVFEMPIPIAIMVPARRGEGRGARSQALVREIIMRPGMSETRIEIDREPTEVVFDPDHWVLMQMESNRR</sequence>
<organism evidence="11">
    <name type="scientific">marine metagenome</name>
    <dbReference type="NCBI Taxonomy" id="408172"/>
    <lineage>
        <taxon>unclassified sequences</taxon>
        <taxon>metagenomes</taxon>
        <taxon>ecological metagenomes</taxon>
    </lineage>
</organism>
<evidence type="ECO:0000256" key="1">
    <source>
        <dbReference type="ARBA" id="ARBA00001947"/>
    </source>
</evidence>
<evidence type="ECO:0000256" key="6">
    <source>
        <dbReference type="ARBA" id="ARBA00022801"/>
    </source>
</evidence>
<keyword evidence="5" id="KW-0479">Metal-binding</keyword>
<dbReference type="Pfam" id="PF17900">
    <property type="entry name" value="Peptidase_M1_N"/>
    <property type="match status" value="1"/>
</dbReference>
<dbReference type="SUPFAM" id="SSF55486">
    <property type="entry name" value="Metalloproteases ('zincins'), catalytic domain"/>
    <property type="match status" value="1"/>
</dbReference>
<gene>
    <name evidence="11" type="ORF">METZ01_LOCUS53720</name>
</gene>
<dbReference type="InterPro" id="IPR014782">
    <property type="entry name" value="Peptidase_M1_dom"/>
</dbReference>
<keyword evidence="3" id="KW-0031">Aminopeptidase</keyword>
<accession>A0A381SA06</accession>
<keyword evidence="7" id="KW-0862">Zinc</keyword>
<dbReference type="EMBL" id="UINC01002845">
    <property type="protein sequence ID" value="SVA00866.1"/>
    <property type="molecule type" value="Genomic_DNA"/>
</dbReference>
<dbReference type="GO" id="GO:0006508">
    <property type="term" value="P:proteolysis"/>
    <property type="evidence" value="ECO:0007669"/>
    <property type="project" value="UniProtKB-KW"/>
</dbReference>
<dbReference type="Pfam" id="PF01433">
    <property type="entry name" value="Peptidase_M1"/>
    <property type="match status" value="1"/>
</dbReference>
<evidence type="ECO:0000256" key="5">
    <source>
        <dbReference type="ARBA" id="ARBA00022723"/>
    </source>
</evidence>
<comment type="cofactor">
    <cofactor evidence="1">
        <name>Zn(2+)</name>
        <dbReference type="ChEBI" id="CHEBI:29105"/>
    </cofactor>
</comment>
<dbReference type="PANTHER" id="PTHR11533:SF174">
    <property type="entry name" value="PUROMYCIN-SENSITIVE AMINOPEPTIDASE-RELATED"/>
    <property type="match status" value="1"/>
</dbReference>
<feature type="domain" description="Aminopeptidase N-like N-terminal" evidence="10">
    <location>
        <begin position="62"/>
        <end position="155"/>
    </location>
</feature>
<dbReference type="PRINTS" id="PR00756">
    <property type="entry name" value="ALADIPTASE"/>
</dbReference>
<protein>
    <submittedName>
        <fullName evidence="11">Uncharacterized protein</fullName>
    </submittedName>
</protein>
<feature type="domain" description="Peptidase M1 membrane alanine aminopeptidase" evidence="9">
    <location>
        <begin position="227"/>
        <end position="431"/>
    </location>
</feature>
<keyword evidence="6" id="KW-0378">Hydrolase</keyword>
<evidence type="ECO:0000256" key="8">
    <source>
        <dbReference type="ARBA" id="ARBA00023049"/>
    </source>
</evidence>
<reference evidence="11" key="1">
    <citation type="submission" date="2018-05" db="EMBL/GenBank/DDBJ databases">
        <authorList>
            <person name="Lanie J.A."/>
            <person name="Ng W.-L."/>
            <person name="Kazmierczak K.M."/>
            <person name="Andrzejewski T.M."/>
            <person name="Davidsen T.M."/>
            <person name="Wayne K.J."/>
            <person name="Tettelin H."/>
            <person name="Glass J.I."/>
            <person name="Rusch D."/>
            <person name="Podicherti R."/>
            <person name="Tsui H.-C.T."/>
            <person name="Winkler M.E."/>
        </authorList>
    </citation>
    <scope>NUCLEOTIDE SEQUENCE</scope>
</reference>
<dbReference type="InterPro" id="IPR042097">
    <property type="entry name" value="Aminopeptidase_N-like_N_sf"/>
</dbReference>
<keyword evidence="8" id="KW-0482">Metalloprotease</keyword>
<dbReference type="CDD" id="cd09603">
    <property type="entry name" value="M1_APN_like"/>
    <property type="match status" value="1"/>
</dbReference>
<dbReference type="AlphaFoldDB" id="A0A381SA06"/>
<dbReference type="GO" id="GO:0043171">
    <property type="term" value="P:peptide catabolic process"/>
    <property type="evidence" value="ECO:0007669"/>
    <property type="project" value="TreeGrafter"/>
</dbReference>
<evidence type="ECO:0000256" key="2">
    <source>
        <dbReference type="ARBA" id="ARBA00010136"/>
    </source>
</evidence>
<dbReference type="Gene3D" id="2.60.40.1730">
    <property type="entry name" value="tricorn interacting facor f3 domain"/>
    <property type="match status" value="1"/>
</dbReference>